<evidence type="ECO:0000313" key="3">
    <source>
        <dbReference type="Proteomes" id="UP001158576"/>
    </source>
</evidence>
<dbReference type="InterPro" id="IPR048732">
    <property type="entry name" value="CFA69"/>
</dbReference>
<protein>
    <submittedName>
        <fullName evidence="2">Oidioi.mRNA.OKI2018_I69.PAR.g12504.t1.cds</fullName>
    </submittedName>
</protein>
<name>A0ABN7S6P5_OIKDI</name>
<dbReference type="EMBL" id="OU015568">
    <property type="protein sequence ID" value="CAG5090206.1"/>
    <property type="molecule type" value="Genomic_DNA"/>
</dbReference>
<reference evidence="2 3" key="1">
    <citation type="submission" date="2021-04" db="EMBL/GenBank/DDBJ databases">
        <authorList>
            <person name="Bliznina A."/>
        </authorList>
    </citation>
    <scope>NUCLEOTIDE SEQUENCE [LARGE SCALE GENOMIC DNA]</scope>
</reference>
<organism evidence="2 3">
    <name type="scientific">Oikopleura dioica</name>
    <name type="common">Tunicate</name>
    <dbReference type="NCBI Taxonomy" id="34765"/>
    <lineage>
        <taxon>Eukaryota</taxon>
        <taxon>Metazoa</taxon>
        <taxon>Chordata</taxon>
        <taxon>Tunicata</taxon>
        <taxon>Appendicularia</taxon>
        <taxon>Copelata</taxon>
        <taxon>Oikopleuridae</taxon>
        <taxon>Oikopleura</taxon>
    </lineage>
</organism>
<gene>
    <name evidence="2" type="ORF">OKIOD_LOCUS4062</name>
</gene>
<dbReference type="PANTHER" id="PTHR14716">
    <property type="entry name" value="CILIA- AND FLAGELLA-ASSOCIATED PROTEIN 69"/>
    <property type="match status" value="1"/>
</dbReference>
<dbReference type="Pfam" id="PF21049">
    <property type="entry name" value="CFA69_ARM_rpt"/>
    <property type="match status" value="1"/>
</dbReference>
<dbReference type="Proteomes" id="UP001158576">
    <property type="component" value="Chromosome PAR"/>
</dbReference>
<accession>A0ABN7S6P5</accession>
<dbReference type="InterPro" id="IPR011989">
    <property type="entry name" value="ARM-like"/>
</dbReference>
<proteinExistence type="predicted"/>
<sequence length="932" mass="105188">MSATTLTAARFSQRVIKDAHSIAQDSQNLTFDAKPSIETALKLLTAPQTCQMYGRQLSYLDRLASRTRTCGGVLLSEISSFTKLLTVLEDKLSEVPDYKVAIKQLISVITGALLKQRTSDETNFANDTVQLLEKVVMLLRIGDFELRHGIIRMIEAFWSAEQVDSDVRKVRSGHLKDNIHEIRPCTKDYQQSIVERSNIIVTIIQAMALYSSDHKLRLFTLTVLEKLTMTSSLNCEKFVKAKGPEYVVLLMADANKQLLHMLIDLIWNSLENGPKDQVVLQLKGMTSLTSMSAAFRKLLRSPLSESDKQMRNDLLTIFMQLARECPAAAFIETKFLADLIKFGCSQSSRHLTNASADFEFIQMLLTCVTILTEDSGSLRAISETNFMEFLLLPVQKLDETYPTRTVYQWSIAQKEELQLLSLSLLATIAPKLAKKFYDLTGPHLLMSFLFWSFQTDFSGHGNGILATGGRGSARAQCRLALRVIRALCSETDGLDGIKDHLITSFLQEGVMELLLLTLANVNNITENKVNDFVYIEDDQIDLEMQEDMLVIISLICESDPAHKEACVETKLVQIIIHYLRDLPGKVVSGLRCDQLLLGVLDCLFNSILGNEGAEDKFLALEGAFLLADLLQKTPSEMHPIVLSSLVELTENPKSIRHLLTWRGTDPNNANQFISLPQLLIQLWRDEEKRIGVLRGPLGELVDKEFPLAGESQRNAIINQTEIIPGLESAALGEMSENTRTRIYCLLSRIGFGDLPGVQAQSGDFVTLAVIEKYFNLKIGEVWDEVFNELENENTKLIEADAEAAETIKTSKRERAKVIINLQEDLKVAKTQHENHEERQLFNKIREKYRQNGKMVEKWEDYVDRTSKYATLQAAKHNMVNQIEQSRTRQDSDATHHKLNLDLTTTTFQGRHIFVESTPSELARNSEARYETN</sequence>
<dbReference type="PANTHER" id="PTHR14716:SF0">
    <property type="entry name" value="CILIA- AND FLAGELLA-ASSOCIATED PROTEIN 69"/>
    <property type="match status" value="1"/>
</dbReference>
<keyword evidence="3" id="KW-1185">Reference proteome</keyword>
<feature type="domain" description="Cilia- and flagella-associated protein 69 ARM repeats" evidence="1">
    <location>
        <begin position="38"/>
        <end position="785"/>
    </location>
</feature>
<evidence type="ECO:0000259" key="1">
    <source>
        <dbReference type="Pfam" id="PF21049"/>
    </source>
</evidence>
<dbReference type="Gene3D" id="1.25.10.10">
    <property type="entry name" value="Leucine-rich Repeat Variant"/>
    <property type="match status" value="1"/>
</dbReference>
<evidence type="ECO:0000313" key="2">
    <source>
        <dbReference type="EMBL" id="CAG5090206.1"/>
    </source>
</evidence>
<dbReference type="InterPro" id="IPR048733">
    <property type="entry name" value="CFA69_ARM_dom"/>
</dbReference>
<dbReference type="InterPro" id="IPR016024">
    <property type="entry name" value="ARM-type_fold"/>
</dbReference>
<dbReference type="SUPFAM" id="SSF48371">
    <property type="entry name" value="ARM repeat"/>
    <property type="match status" value="2"/>
</dbReference>